<dbReference type="KEGG" id="lcre:Pla8534_15410"/>
<feature type="region of interest" description="Disordered" evidence="2">
    <location>
        <begin position="1210"/>
        <end position="1256"/>
    </location>
</feature>
<dbReference type="Proteomes" id="UP000317648">
    <property type="component" value="Chromosome"/>
</dbReference>
<evidence type="ECO:0000313" key="4">
    <source>
        <dbReference type="EMBL" id="QDU93758.1"/>
    </source>
</evidence>
<dbReference type="Pfam" id="PF17973">
    <property type="entry name" value="bMG10"/>
    <property type="match status" value="1"/>
</dbReference>
<dbReference type="InterPro" id="IPR008930">
    <property type="entry name" value="Terpenoid_cyclase/PrenylTrfase"/>
</dbReference>
<evidence type="ECO:0000259" key="3">
    <source>
        <dbReference type="SMART" id="SM01360"/>
    </source>
</evidence>
<dbReference type="SUPFAM" id="SSF49478">
    <property type="entry name" value="Cna protein B-type domain"/>
    <property type="match status" value="1"/>
</dbReference>
<comment type="similarity">
    <text evidence="1">Belongs to the protease inhibitor I39 (alpha-2-macroglobulin) family. Bacterial alpha-2-macroglobulin subfamily.</text>
</comment>
<feature type="compositionally biased region" description="Basic and acidic residues" evidence="2">
    <location>
        <begin position="1231"/>
        <end position="1248"/>
    </location>
</feature>
<dbReference type="SMART" id="SM01360">
    <property type="entry name" value="A2M"/>
    <property type="match status" value="1"/>
</dbReference>
<dbReference type="Gene3D" id="2.60.40.10">
    <property type="entry name" value="Immunoglobulins"/>
    <property type="match status" value="1"/>
</dbReference>
<reference evidence="4 5" key="1">
    <citation type="submission" date="2019-02" db="EMBL/GenBank/DDBJ databases">
        <title>Deep-cultivation of Planctomycetes and their phenomic and genomic characterization uncovers novel biology.</title>
        <authorList>
            <person name="Wiegand S."/>
            <person name="Jogler M."/>
            <person name="Boedeker C."/>
            <person name="Pinto D."/>
            <person name="Vollmers J."/>
            <person name="Rivas-Marin E."/>
            <person name="Kohn T."/>
            <person name="Peeters S.H."/>
            <person name="Heuer A."/>
            <person name="Rast P."/>
            <person name="Oberbeckmann S."/>
            <person name="Bunk B."/>
            <person name="Jeske O."/>
            <person name="Meyerdierks A."/>
            <person name="Storesund J.E."/>
            <person name="Kallscheuer N."/>
            <person name="Luecker S."/>
            <person name="Lage O.M."/>
            <person name="Pohl T."/>
            <person name="Merkel B.J."/>
            <person name="Hornburger P."/>
            <person name="Mueller R.-W."/>
            <person name="Bruemmer F."/>
            <person name="Labrenz M."/>
            <person name="Spormann A.M."/>
            <person name="Op den Camp H."/>
            <person name="Overmann J."/>
            <person name="Amann R."/>
            <person name="Jetten M.S.M."/>
            <person name="Mascher T."/>
            <person name="Medema M.H."/>
            <person name="Devos D.P."/>
            <person name="Kaster A.-K."/>
            <person name="Ovreas L."/>
            <person name="Rohde M."/>
            <person name="Galperin M.Y."/>
            <person name="Jogler C."/>
        </authorList>
    </citation>
    <scope>NUCLEOTIDE SEQUENCE [LARGE SCALE GENOMIC DNA]</scope>
    <source>
        <strain evidence="4 5">Pla85_3_4</strain>
    </source>
</reference>
<keyword evidence="5" id="KW-1185">Reference proteome</keyword>
<dbReference type="InterPro" id="IPR011990">
    <property type="entry name" value="TPR-like_helical_dom_sf"/>
</dbReference>
<dbReference type="InterPro" id="IPR002890">
    <property type="entry name" value="MG2"/>
</dbReference>
<dbReference type="Gene3D" id="2.60.40.1930">
    <property type="match status" value="1"/>
</dbReference>
<sequence length="2026" mass="227201">MGDGVKLVSAEVRLLVSVTLAVRRWQYGKVDPTFSPRNQAVKIRPVALALLFLFSAVLLAAPVGSPEEEWQAVDKAIQQGLPKTAIEKLQPIIDRTLKEKDYDEAIKAIGQKTAMETNIQGNLPEVKIRLWEAEIQRAPAPMKPVMQAVLANWYQHYFQQNRWRIMQRTATAAPPGDDFTTWDLPRILAEIDKHFDAALADAKTLQQTPIGDYDELLEKGTASDAHRPTLYDFLAYDAIDFYLQGEQAGALPQDNFALEASSPVFSPVADFLAWKPETTDASSPTLKALKLYQDLLRFHQNDDDKTAFLDADLHRLAFGNSKAEGEEKTARYKAALRRFIQQHGDHEISARALLALATTFHGEGDWVEARKIAQQGLTQFPQSIGGRGCFNLIQTIEARSLHIVTERVWNKPLPTIDIRYRNLNKLYFRLVRVDYEDFVKRGVFQPEQVDGEQRQALLAQKPDKEWSIDLPATEDFKETTEQIPAPADMPLGSYYLIASAKPDFGPQDNVVSLAEVWVSNLALVTRTDYSQAVVGGQVLHAVTGAPIAKATVRAWKRNNSNNRMQLLKTIQTDKDGLFELSDGPQNQYVVLHVQQGDDSLPSANYLYSYHARSNPQAYPATIFFTDRALYRPGQTVHFKGICIQVNPQADNYKTSPGRTVKVVFNDPNGKEIERLELKANDYGSVSGSFTAPRDRLLGRMSIHVDGEPRSSTQIRVEEYKRPKFRVEMPAPRTAARLNDKVELLGKATAYTGAPIDHAQVTWRVVRQVEYPRWYYYSRWWAPPQANRQEIAHGTAQTAVNGEFPVSFDAVPDPSAKEDSGAVFTYSITADVTDPTGETRSVQRSIKVGFTALAASLTIDSWQTTGKPVDIKVTTATLDGEPQAANGTLTVFRLEQPETVQRASLTGNSRWRLPAKDAAAEPDPADPNTWKNGESVFEKEIAIDVQGSTTVPVELASGYYRAKFIANDRFGKPVQAETLVMVLDLNAKKLAFKLPDLLTAPTWSLEPGEELQAVWGTGYDEGQAFVEIEHRGKVLKKYWTTPGRTQEVIRLPIDESLRGGFTLRVTMVRENRAYLHSQQITVPWTNKELKVKWEHFVSKLEPGQKETWTAVISGPDAQTAVAEMVATLYDASLDAFAPNNWRSGFNVFRTDGSSLNWQFQNQPRYLQQMVNSWSVPQKDATLTYRQLPGAIFGNFAYYGWNNNRRAALASAGAPQKSEKKMSVGRELQQSDAQRKNASDRSDAKGDAGQDKGQAGPDLDQVAARTNLNETAFFFPHLVSDSKGEVKLEFTMPEALTEWKFFGFAHDNELRAGLLTDTVVTAKDLMIQPNPPRFVREGDEIEFTVKVVNQSPTRQTGTVRLSLSDARTMNAVDDQLGNKTRDQAFDVPAGESRTYAWRLQIPEYSGFLIYRAVGSSAKLSDGEEGYLPVLSRRILVTESVTLPIRGPGTKQFELPGLVESAGSKTLQSQSLSVQMVSNPSWYAVMALPYLMEYPHQCSEQTFNRLYANSLARHLANSDPKIRRVFDQWRGTPALDSPLAKNQDLKAVMLEETPWLRDSDAESQARRNVGILFDSNRLNEETSRLLAKLADQQLADGAWPWFPGGPANDFITLYITTGFGRLRHLGAGVEVTSAVKSLTRLDGWLDRQYREAQKHNPEKNHLNSTIALYLYGRSFFLDDQAIGAPHQAAVDYYLGQARKYWLELDCRQSQGHLALALKRFGDLKTPAGIMASLKERSVSDEELGMFWRDQELSYWWFRAPIETQAVMIEAFDEVANDQASVEDCKVWLLKQKQTQDWKTTKATADAVYALLLRGTDLLASDKIVQVALGGEWVKPESLEAGTGFYEERLGRGEIRPQQGKITVKKVDQGVAWGSVTWQYLEQMDKVKPHTGTPLTLEKSLFVKRNTKDGPVLEAVTGPVDVGDELVVRVVLRSDRDMEYLHLKDYRGSGTEPVNVLSQYKYQDGLAYYESTRDTASHFFIDYLPKGTYVFEYSNRVQLRGEYETGVASIQCMYAPEFNSHSASVGLKVK</sequence>
<dbReference type="GO" id="GO:0004866">
    <property type="term" value="F:endopeptidase inhibitor activity"/>
    <property type="evidence" value="ECO:0007669"/>
    <property type="project" value="InterPro"/>
</dbReference>
<organism evidence="4 5">
    <name type="scientific">Lignipirellula cremea</name>
    <dbReference type="NCBI Taxonomy" id="2528010"/>
    <lineage>
        <taxon>Bacteria</taxon>
        <taxon>Pseudomonadati</taxon>
        <taxon>Planctomycetota</taxon>
        <taxon>Planctomycetia</taxon>
        <taxon>Pirellulales</taxon>
        <taxon>Pirellulaceae</taxon>
        <taxon>Lignipirellula</taxon>
    </lineage>
</organism>
<dbReference type="PANTHER" id="PTHR40094:SF1">
    <property type="entry name" value="UBIQUITIN DOMAIN-CONTAINING PROTEIN"/>
    <property type="match status" value="1"/>
</dbReference>
<evidence type="ECO:0000256" key="2">
    <source>
        <dbReference type="SAM" id="MobiDB-lite"/>
    </source>
</evidence>
<dbReference type="Gene3D" id="1.50.10.20">
    <property type="match status" value="1"/>
</dbReference>
<dbReference type="InterPro" id="IPR013783">
    <property type="entry name" value="Ig-like_fold"/>
</dbReference>
<dbReference type="InterPro" id="IPR051802">
    <property type="entry name" value="YfhM-like"/>
</dbReference>
<dbReference type="SUPFAM" id="SSF48239">
    <property type="entry name" value="Terpenoid cyclases/Protein prenyltransferases"/>
    <property type="match status" value="1"/>
</dbReference>
<dbReference type="InterPro" id="IPR041246">
    <property type="entry name" value="Bact_MG10"/>
</dbReference>
<gene>
    <name evidence="4" type="ORF">Pla8534_15410</name>
</gene>
<dbReference type="EMBL" id="CP036433">
    <property type="protein sequence ID" value="QDU93758.1"/>
    <property type="molecule type" value="Genomic_DNA"/>
</dbReference>
<name>A0A518DPJ4_9BACT</name>
<dbReference type="Gene3D" id="1.25.40.10">
    <property type="entry name" value="Tetratricopeptide repeat domain"/>
    <property type="match status" value="1"/>
</dbReference>
<protein>
    <submittedName>
        <fullName evidence="4">MG2 domain protein</fullName>
    </submittedName>
</protein>
<dbReference type="Pfam" id="PF00207">
    <property type="entry name" value="A2M"/>
    <property type="match status" value="1"/>
</dbReference>
<accession>A0A518DPJ4</accession>
<dbReference type="PANTHER" id="PTHR40094">
    <property type="entry name" value="ALPHA-2-MACROGLOBULIN HOMOLOG"/>
    <property type="match status" value="1"/>
</dbReference>
<dbReference type="InterPro" id="IPR001599">
    <property type="entry name" value="Macroglobln_a2"/>
</dbReference>
<proteinExistence type="inferred from homology"/>
<evidence type="ECO:0000313" key="5">
    <source>
        <dbReference type="Proteomes" id="UP000317648"/>
    </source>
</evidence>
<feature type="domain" description="Alpha-2-macroglobulin" evidence="3">
    <location>
        <begin position="1269"/>
        <end position="1359"/>
    </location>
</feature>
<dbReference type="Pfam" id="PF01835">
    <property type="entry name" value="MG2"/>
    <property type="match status" value="1"/>
</dbReference>
<evidence type="ECO:0000256" key="1">
    <source>
        <dbReference type="ARBA" id="ARBA00010556"/>
    </source>
</evidence>